<accession>A0ABY8QWK9</accession>
<keyword evidence="1" id="KW-0472">Membrane</keyword>
<dbReference type="InterPro" id="IPR021443">
    <property type="entry name" value="DUF3093"/>
</dbReference>
<proteinExistence type="predicted"/>
<evidence type="ECO:0000256" key="1">
    <source>
        <dbReference type="SAM" id="Phobius"/>
    </source>
</evidence>
<organism evidence="2 3">
    <name type="scientific">Saxibacter everestensis</name>
    <dbReference type="NCBI Taxonomy" id="2909229"/>
    <lineage>
        <taxon>Bacteria</taxon>
        <taxon>Bacillati</taxon>
        <taxon>Actinomycetota</taxon>
        <taxon>Actinomycetes</taxon>
        <taxon>Micrococcales</taxon>
        <taxon>Brevibacteriaceae</taxon>
        <taxon>Saxibacter</taxon>
    </lineage>
</organism>
<evidence type="ECO:0000313" key="3">
    <source>
        <dbReference type="Proteomes" id="UP001209083"/>
    </source>
</evidence>
<evidence type="ECO:0000313" key="2">
    <source>
        <dbReference type="EMBL" id="WGW13347.1"/>
    </source>
</evidence>
<gene>
    <name evidence="2" type="ORF">LWF01_06150</name>
</gene>
<dbReference type="Proteomes" id="UP001209083">
    <property type="component" value="Chromosome"/>
</dbReference>
<dbReference type="EMBL" id="CP090958">
    <property type="protein sequence ID" value="WGW13347.1"/>
    <property type="molecule type" value="Genomic_DNA"/>
</dbReference>
<feature type="transmembrane region" description="Helical" evidence="1">
    <location>
        <begin position="21"/>
        <end position="39"/>
    </location>
</feature>
<dbReference type="Pfam" id="PF11292">
    <property type="entry name" value="DUF3093"/>
    <property type="match status" value="1"/>
</dbReference>
<name>A0ABY8QWK9_9MICO</name>
<feature type="transmembrane region" description="Helical" evidence="1">
    <location>
        <begin position="45"/>
        <end position="62"/>
    </location>
</feature>
<sequence length="152" mass="16798">MSQPSPDSPAIIYSERLWPAWWVWTSALLVSGATVLVLIPLSTPAAIVTPIVVFGLFCWWLVSISLKIEVTADTLQVGKARVERKFLGPAKPHLGPDATNARGPGLDVRAFLSIRGWVRDVVEVELIDHEDPAPYWLFSTREPQKLSTILNG</sequence>
<protein>
    <submittedName>
        <fullName evidence="2">DUF3093 domain-containing protein</fullName>
    </submittedName>
</protein>
<reference evidence="2 3" key="1">
    <citation type="submission" date="2023-05" db="EMBL/GenBank/DDBJ databases">
        <title>Lithophilousrod everest ZFBP1038 complete genpme.</title>
        <authorList>
            <person name="Tian M."/>
        </authorList>
    </citation>
    <scope>NUCLEOTIDE SEQUENCE [LARGE SCALE GENOMIC DNA]</scope>
    <source>
        <strain evidence="2 3">ZFBP1038</strain>
    </source>
</reference>
<keyword evidence="3" id="KW-1185">Reference proteome</keyword>
<keyword evidence="1" id="KW-1133">Transmembrane helix</keyword>
<keyword evidence="1" id="KW-0812">Transmembrane</keyword>
<dbReference type="RefSeq" id="WP_349640166.1">
    <property type="nucleotide sequence ID" value="NZ_CP090958.1"/>
</dbReference>